<feature type="domain" description="Beta-Casp" evidence="3">
    <location>
        <begin position="259"/>
        <end position="384"/>
    </location>
</feature>
<dbReference type="Pfam" id="PF00753">
    <property type="entry name" value="Lactamase_B"/>
    <property type="match status" value="1"/>
</dbReference>
<dbReference type="AlphaFoldDB" id="A0A1J5SPZ6"/>
<dbReference type="GO" id="GO:0004521">
    <property type="term" value="F:RNA endonuclease activity"/>
    <property type="evidence" value="ECO:0007669"/>
    <property type="project" value="TreeGrafter"/>
</dbReference>
<organism evidence="4">
    <name type="scientific">mine drainage metagenome</name>
    <dbReference type="NCBI Taxonomy" id="410659"/>
    <lineage>
        <taxon>unclassified sequences</taxon>
        <taxon>metagenomes</taxon>
        <taxon>ecological metagenomes</taxon>
    </lineage>
</organism>
<dbReference type="Pfam" id="PF07521">
    <property type="entry name" value="RMMBL"/>
    <property type="match status" value="1"/>
</dbReference>
<dbReference type="InterPro" id="IPR001279">
    <property type="entry name" value="Metallo-B-lactamas"/>
</dbReference>
<dbReference type="CDD" id="cd16295">
    <property type="entry name" value="TTHA0252-CPSF-like_MBL-fold"/>
    <property type="match status" value="1"/>
</dbReference>
<gene>
    <name evidence="4" type="ORF">GALL_115970</name>
</gene>
<dbReference type="Pfam" id="PF10996">
    <property type="entry name" value="Beta-Casp"/>
    <property type="match status" value="1"/>
</dbReference>
<evidence type="ECO:0000313" key="4">
    <source>
        <dbReference type="EMBL" id="OIR06125.1"/>
    </source>
</evidence>
<dbReference type="InterPro" id="IPR050698">
    <property type="entry name" value="MBL"/>
</dbReference>
<name>A0A1J5SPZ6_9ZZZZ</name>
<evidence type="ECO:0000259" key="2">
    <source>
        <dbReference type="SMART" id="SM00849"/>
    </source>
</evidence>
<keyword evidence="1 4" id="KW-0378">Hydrolase</keyword>
<dbReference type="PROSITE" id="PS51257">
    <property type="entry name" value="PROKAR_LIPOPROTEIN"/>
    <property type="match status" value="1"/>
</dbReference>
<dbReference type="EMBL" id="MLJW01000045">
    <property type="protein sequence ID" value="OIR06125.1"/>
    <property type="molecule type" value="Genomic_DNA"/>
</dbReference>
<dbReference type="InterPro" id="IPR022712">
    <property type="entry name" value="Beta_Casp"/>
</dbReference>
<dbReference type="SUPFAM" id="SSF56281">
    <property type="entry name" value="Metallo-hydrolase/oxidoreductase"/>
    <property type="match status" value="1"/>
</dbReference>
<dbReference type="InterPro" id="IPR011108">
    <property type="entry name" value="RMMBL"/>
</dbReference>
<evidence type="ECO:0000256" key="1">
    <source>
        <dbReference type="ARBA" id="ARBA00022801"/>
    </source>
</evidence>
<dbReference type="Gene3D" id="3.60.15.10">
    <property type="entry name" value="Ribonuclease Z/Hydroxyacylglutathione hydrolase-like"/>
    <property type="match status" value="1"/>
</dbReference>
<accession>A0A1J5SPZ6</accession>
<dbReference type="SMART" id="SM01027">
    <property type="entry name" value="Beta-Casp"/>
    <property type="match status" value="1"/>
</dbReference>
<reference evidence="4" key="1">
    <citation type="submission" date="2016-10" db="EMBL/GenBank/DDBJ databases">
        <title>Sequence of Gallionella enrichment culture.</title>
        <authorList>
            <person name="Poehlein A."/>
            <person name="Muehling M."/>
            <person name="Daniel R."/>
        </authorList>
    </citation>
    <scope>NUCLEOTIDE SEQUENCE</scope>
</reference>
<feature type="domain" description="Metallo-beta-lactamase" evidence="2">
    <location>
        <begin position="13"/>
        <end position="247"/>
    </location>
</feature>
<protein>
    <submittedName>
        <fullName evidence="4">Ribonuclease</fullName>
        <ecNumber evidence="4">3.1.-.-</ecNumber>
    </submittedName>
</protein>
<evidence type="ECO:0000259" key="3">
    <source>
        <dbReference type="SMART" id="SM01027"/>
    </source>
</evidence>
<dbReference type="InterPro" id="IPR036866">
    <property type="entry name" value="RibonucZ/Hydroxyglut_hydro"/>
</dbReference>
<comment type="caution">
    <text evidence="4">The sequence shown here is derived from an EMBL/GenBank/DDBJ whole genome shotgun (WGS) entry which is preliminary data.</text>
</comment>
<dbReference type="PANTHER" id="PTHR11203:SF37">
    <property type="entry name" value="INTEGRATOR COMPLEX SUBUNIT 11"/>
    <property type="match status" value="1"/>
</dbReference>
<sequence length="464" mass="50526">MRLSFHGAAGGVTGSCHLIECNGAKVLIDCGMFQGSREIEEDNADPFGFEASSIDVLLLTHAHLDHCGRIPLLYKRGFRGEIITTAPSRDLARVVMMDAARLQEEDAERVARHARHAKHSHAHDQTIEPLYSTLDTLNAFDRFGRTASYGVQIEVVPGVTALFGNAGHILGSAWIRVELQEQGAHHSVLFSGDLGSSGRPLLNDPDPAPATENLVIETTYGDRDHKSLEASVTELYAAVNDAVRHGGNAVIPTFALDRAQEILFYLHLGERSGQLPRGLPVYLDSPMAITATEIYDSYPDYFNPQVRHLFEHHKDPLRPSGLRLLRDAQASAALNHVSGAVIMAGSGMCTGGRIRHHLRHNIGNPKASIIFVGYAADGTLARHIVEGDHHVRIFGDALQVLARVYTINGFSAHADRSELLRWQATAQPATTFLVHGEDKGMAAMQAALTGKHVVIPKLNDGFTL</sequence>
<dbReference type="EC" id="3.1.-.-" evidence="4"/>
<dbReference type="PANTHER" id="PTHR11203">
    <property type="entry name" value="CLEAVAGE AND POLYADENYLATION SPECIFICITY FACTOR FAMILY MEMBER"/>
    <property type="match status" value="1"/>
</dbReference>
<dbReference type="SMART" id="SM00849">
    <property type="entry name" value="Lactamase_B"/>
    <property type="match status" value="1"/>
</dbReference>
<dbReference type="GO" id="GO:0016787">
    <property type="term" value="F:hydrolase activity"/>
    <property type="evidence" value="ECO:0007669"/>
    <property type="project" value="UniProtKB-KW"/>
</dbReference>
<proteinExistence type="predicted"/>
<dbReference type="Gene3D" id="3.40.50.10890">
    <property type="match status" value="1"/>
</dbReference>